<dbReference type="AlphaFoldDB" id="A0A844FKA4"/>
<evidence type="ECO:0000259" key="5">
    <source>
        <dbReference type="PROSITE" id="PS51635"/>
    </source>
</evidence>
<dbReference type="PROSITE" id="PS51635">
    <property type="entry name" value="PNPLA"/>
    <property type="match status" value="1"/>
</dbReference>
<dbReference type="OrthoDB" id="9770965at2"/>
<dbReference type="GO" id="GO:0016042">
    <property type="term" value="P:lipid catabolic process"/>
    <property type="evidence" value="ECO:0007669"/>
    <property type="project" value="UniProtKB-UniRule"/>
</dbReference>
<keyword evidence="3 4" id="KW-0443">Lipid metabolism</keyword>
<evidence type="ECO:0000256" key="1">
    <source>
        <dbReference type="ARBA" id="ARBA00022801"/>
    </source>
</evidence>
<dbReference type="PANTHER" id="PTHR14226">
    <property type="entry name" value="NEUROPATHY TARGET ESTERASE/SWISS CHEESE D.MELANOGASTER"/>
    <property type="match status" value="1"/>
</dbReference>
<name>A0A844FKA4_9FIRM</name>
<evidence type="ECO:0000256" key="3">
    <source>
        <dbReference type="ARBA" id="ARBA00023098"/>
    </source>
</evidence>
<keyword evidence="2 4" id="KW-0442">Lipid degradation</keyword>
<dbReference type="EMBL" id="VULR01000024">
    <property type="protein sequence ID" value="MSS44371.1"/>
    <property type="molecule type" value="Genomic_DNA"/>
</dbReference>
<dbReference type="InterPro" id="IPR050301">
    <property type="entry name" value="NTE"/>
</dbReference>
<dbReference type="PANTHER" id="PTHR14226:SF29">
    <property type="entry name" value="NEUROPATHY TARGET ESTERASE SWS"/>
    <property type="match status" value="1"/>
</dbReference>
<feature type="short sequence motif" description="DGA/G" evidence="4">
    <location>
        <begin position="178"/>
        <end position="180"/>
    </location>
</feature>
<dbReference type="Gene3D" id="3.40.1090.10">
    <property type="entry name" value="Cytosolic phospholipase A2 catalytic domain"/>
    <property type="match status" value="2"/>
</dbReference>
<accession>A0A844FKA4</accession>
<gene>
    <name evidence="6" type="ORF">FYJ27_11735</name>
</gene>
<feature type="active site" description="Nucleophile" evidence="4">
    <location>
        <position position="37"/>
    </location>
</feature>
<protein>
    <submittedName>
        <fullName evidence="6">Patatin-like phospholipase family protein</fullName>
    </submittedName>
</protein>
<keyword evidence="1 4" id="KW-0378">Hydrolase</keyword>
<dbReference type="RefSeq" id="WP_154485041.1">
    <property type="nucleotide sequence ID" value="NZ_VULR01000024.1"/>
</dbReference>
<comment type="caution">
    <text evidence="6">The sequence shown here is derived from an EMBL/GenBank/DDBJ whole genome shotgun (WGS) entry which is preliminary data.</text>
</comment>
<evidence type="ECO:0000256" key="4">
    <source>
        <dbReference type="PROSITE-ProRule" id="PRU01161"/>
    </source>
</evidence>
<dbReference type="GO" id="GO:0016787">
    <property type="term" value="F:hydrolase activity"/>
    <property type="evidence" value="ECO:0007669"/>
    <property type="project" value="UniProtKB-UniRule"/>
</dbReference>
<dbReference type="InterPro" id="IPR002641">
    <property type="entry name" value="PNPLA_dom"/>
</dbReference>
<dbReference type="CDD" id="cd07209">
    <property type="entry name" value="Pat_hypo_Ecoli_Z1214_like"/>
    <property type="match status" value="1"/>
</dbReference>
<feature type="domain" description="PNPLA" evidence="5">
    <location>
        <begin position="4"/>
        <end position="191"/>
    </location>
</feature>
<dbReference type="Proteomes" id="UP000462760">
    <property type="component" value="Unassembled WGS sequence"/>
</dbReference>
<organism evidence="6 7">
    <name type="scientific">Anaerosalibacter bizertensis</name>
    <dbReference type="NCBI Taxonomy" id="932217"/>
    <lineage>
        <taxon>Bacteria</taxon>
        <taxon>Bacillati</taxon>
        <taxon>Bacillota</taxon>
        <taxon>Tissierellia</taxon>
        <taxon>Tissierellales</taxon>
        <taxon>Sporanaerobacteraceae</taxon>
        <taxon>Anaerosalibacter</taxon>
    </lineage>
</organism>
<feature type="active site" description="Proton acceptor" evidence="4">
    <location>
        <position position="178"/>
    </location>
</feature>
<dbReference type="InterPro" id="IPR016035">
    <property type="entry name" value="Acyl_Trfase/lysoPLipase"/>
</dbReference>
<dbReference type="SUPFAM" id="SSF52151">
    <property type="entry name" value="FabD/lysophospholipase-like"/>
    <property type="match status" value="1"/>
</dbReference>
<proteinExistence type="predicted"/>
<feature type="short sequence motif" description="GXGXXG" evidence="4">
    <location>
        <begin position="8"/>
        <end position="13"/>
    </location>
</feature>
<sequence>MYGLVLEGGGAKGAYHIGAYKAIKDMNIEIGGVAGTSVGALNGAAIAQDDFEKAYELWYNMCYSKVMNADDIEMKKLKKGKLTKEDIKSLSERIKGVINEKGIDVTPLKDLLFELVDEDKIRNSGKDFGIVTVSLTDLKPLELYIEDIPEGKLVEYLLASAYFPAFKKEKINGKMYIDGGIYNNLPINLLSNKGYKDIIAIRTHGPGRLKKNDNSGLNIIYISPNDDLGKTLDFDGEVARKNLKLGYYDGLKALKGLKGYKYYIESKKDEDYFIDIFLNTEENKIIEIGEILGIGDIPYRRALFEHIIPRISDVLGLKKENTYEEIAISFLEELAIIYNIERFKVYNYDDFLNIVKKEHRNRELEEKNIFYKIVNKVDFLSVFNREDIIKRVADIIFRI</sequence>
<dbReference type="Pfam" id="PF01734">
    <property type="entry name" value="Patatin"/>
    <property type="match status" value="1"/>
</dbReference>
<evidence type="ECO:0000313" key="6">
    <source>
        <dbReference type="EMBL" id="MSS44371.1"/>
    </source>
</evidence>
<evidence type="ECO:0000256" key="2">
    <source>
        <dbReference type="ARBA" id="ARBA00022963"/>
    </source>
</evidence>
<feature type="short sequence motif" description="GXSXG" evidence="4">
    <location>
        <begin position="35"/>
        <end position="39"/>
    </location>
</feature>
<evidence type="ECO:0000313" key="7">
    <source>
        <dbReference type="Proteomes" id="UP000462760"/>
    </source>
</evidence>
<reference evidence="6 7" key="1">
    <citation type="submission" date="2019-08" db="EMBL/GenBank/DDBJ databases">
        <title>In-depth cultivation of the pig gut microbiome towards novel bacterial diversity and tailored functional studies.</title>
        <authorList>
            <person name="Wylensek D."/>
            <person name="Hitch T.C.A."/>
            <person name="Clavel T."/>
        </authorList>
    </citation>
    <scope>NUCLEOTIDE SEQUENCE [LARGE SCALE GENOMIC DNA]</scope>
    <source>
        <strain evidence="6 7">Med78-601-WT-4W-RMD-3</strain>
    </source>
</reference>